<dbReference type="InterPro" id="IPR001810">
    <property type="entry name" value="F-box_dom"/>
</dbReference>
<proteinExistence type="predicted"/>
<dbReference type="Proteomes" id="UP001215151">
    <property type="component" value="Unassembled WGS sequence"/>
</dbReference>
<dbReference type="AlphaFoldDB" id="A0AAD7TUV9"/>
<gene>
    <name evidence="2" type="ORF">ONZ51_g4958</name>
</gene>
<feature type="domain" description="F-box" evidence="1">
    <location>
        <begin position="30"/>
        <end position="69"/>
    </location>
</feature>
<dbReference type="SUPFAM" id="SSF81383">
    <property type="entry name" value="F-box domain"/>
    <property type="match status" value="1"/>
</dbReference>
<comment type="caution">
    <text evidence="2">The sequence shown here is derived from an EMBL/GenBank/DDBJ whole genome shotgun (WGS) entry which is preliminary data.</text>
</comment>
<evidence type="ECO:0000313" key="3">
    <source>
        <dbReference type="Proteomes" id="UP001215151"/>
    </source>
</evidence>
<name>A0AAD7TUV9_9APHY</name>
<keyword evidence="3" id="KW-1185">Reference proteome</keyword>
<accession>A0AAD7TUV9</accession>
<sequence length="501" mass="56580">MSQVSRSAIHFGPSDGTSGQAIHRADRLHLLSLNHDALSYIISYLDYRDALSLSYTCKAAHALSLDPALHTVILNRSSEQLLKFRDFLLATGPRPLFLRSFTITKTVTWDAEDRAKEMAEALAAVLGSSTNLELFSCGAIRSLNTADAGIQTGLISLPRLVGVTLLEGGPELSLIVSGMQSRQRLRQLTLDMAYHTAKLAFDSFFGKLARYPQLQSLTISRMFDKIVMTPNANVVIPSVQALALHTTYIPMSLAATVFPNVKHLTFTNTRHYPHFTHPTLHPNEIDACWPTLDEAHIDARDLTVWPLSSRVRWLDLDVLRGGYSAKAIAAVKRMNPRVLSCAYTIDADNLFWKRLPAIASDLCFLDVRLLELSGHPRKYMLTHLSSFPMLTVVFLCIRAFYQLADPSEEIEEIANDIAKWNRRLRYVGISLTDGRSTREDEPVWDEERLCSVWFKVLRNDMTVQTTVEEVPTTVGLQVRDYMYEVDYDDPDWREQLSARFS</sequence>
<organism evidence="2 3">
    <name type="scientific">Trametes cubensis</name>
    <dbReference type="NCBI Taxonomy" id="1111947"/>
    <lineage>
        <taxon>Eukaryota</taxon>
        <taxon>Fungi</taxon>
        <taxon>Dikarya</taxon>
        <taxon>Basidiomycota</taxon>
        <taxon>Agaricomycotina</taxon>
        <taxon>Agaricomycetes</taxon>
        <taxon>Polyporales</taxon>
        <taxon>Polyporaceae</taxon>
        <taxon>Trametes</taxon>
    </lineage>
</organism>
<evidence type="ECO:0000313" key="2">
    <source>
        <dbReference type="EMBL" id="KAJ8483055.1"/>
    </source>
</evidence>
<protein>
    <recommendedName>
        <fullName evidence="1">F-box domain-containing protein</fullName>
    </recommendedName>
</protein>
<evidence type="ECO:0000259" key="1">
    <source>
        <dbReference type="Pfam" id="PF00646"/>
    </source>
</evidence>
<dbReference type="InterPro" id="IPR036047">
    <property type="entry name" value="F-box-like_dom_sf"/>
</dbReference>
<dbReference type="Pfam" id="PF00646">
    <property type="entry name" value="F-box"/>
    <property type="match status" value="1"/>
</dbReference>
<dbReference type="EMBL" id="JAPEVG010000101">
    <property type="protein sequence ID" value="KAJ8483055.1"/>
    <property type="molecule type" value="Genomic_DNA"/>
</dbReference>
<reference evidence="2" key="1">
    <citation type="submission" date="2022-11" db="EMBL/GenBank/DDBJ databases">
        <title>Genome Sequence of Cubamyces cubensis.</title>
        <authorList>
            <person name="Buettner E."/>
        </authorList>
    </citation>
    <scope>NUCLEOTIDE SEQUENCE</scope>
    <source>
        <strain evidence="2">MPL-01</strain>
    </source>
</reference>